<evidence type="ECO:0000256" key="4">
    <source>
        <dbReference type="ARBA" id="ARBA00023136"/>
    </source>
</evidence>
<keyword evidence="4 5" id="KW-0472">Membrane</keyword>
<reference evidence="6 7" key="1">
    <citation type="journal article" date="2019" name="Sci. Rep.">
        <title>Sulfobacillus thermotolerans: new insights into resistance and metabolic capacities of acidophilic chemolithotrophs.</title>
        <authorList>
            <person name="Panyushkina A.E."/>
            <person name="Babenko V.V."/>
            <person name="Nikitina A.S."/>
            <person name="Selezneva O.V."/>
            <person name="Tsaplina I.A."/>
            <person name="Letarova M.A."/>
            <person name="Kostryukova E.S."/>
            <person name="Letarov A.V."/>
        </authorList>
    </citation>
    <scope>NUCLEOTIDE SEQUENCE [LARGE SCALE GENOMIC DNA]</scope>
    <source>
        <strain evidence="6 7">Kr1</strain>
    </source>
</reference>
<accession>A0ABN5GXY1</accession>
<evidence type="ECO:0000256" key="1">
    <source>
        <dbReference type="ARBA" id="ARBA00004141"/>
    </source>
</evidence>
<dbReference type="Pfam" id="PF02361">
    <property type="entry name" value="CbiQ"/>
    <property type="match status" value="1"/>
</dbReference>
<organism evidence="6 7">
    <name type="scientific">Sulfobacillus thermotolerans</name>
    <dbReference type="NCBI Taxonomy" id="338644"/>
    <lineage>
        <taxon>Bacteria</taxon>
        <taxon>Bacillati</taxon>
        <taxon>Bacillota</taxon>
        <taxon>Clostridia</taxon>
        <taxon>Eubacteriales</taxon>
        <taxon>Clostridiales Family XVII. Incertae Sedis</taxon>
        <taxon>Sulfobacillus</taxon>
    </lineage>
</organism>
<evidence type="ECO:0000313" key="7">
    <source>
        <dbReference type="Proteomes" id="UP000325292"/>
    </source>
</evidence>
<keyword evidence="2 5" id="KW-0812">Transmembrane</keyword>
<dbReference type="CDD" id="cd16914">
    <property type="entry name" value="EcfT"/>
    <property type="match status" value="1"/>
</dbReference>
<dbReference type="Proteomes" id="UP000325292">
    <property type="component" value="Chromosome"/>
</dbReference>
<sequence>MENPVQRTLNPLVPLQGLFVGIVILYAADHVWAVVGAFSLLALTQWRLGVRLGSKQAVAVFAGAAIWALLTYINTPAPSAAAKDHLALWTFLRFALILWFSLLILRVMPLWAMLSHVEWLAKRVSGKRTMAGEISLIGLVAVRFLPNLVQSARRLRWDAQARRKLARTTPHWHDALRFLSPLIMTSILRSENVSEALWSRGWRPQVLPWPRPWRRLDWIVTAALWIALIIAWKEKI</sequence>
<keyword evidence="3 5" id="KW-1133">Transmembrane helix</keyword>
<protein>
    <recommendedName>
        <fullName evidence="8">Cobalt transporter</fullName>
    </recommendedName>
</protein>
<evidence type="ECO:0000256" key="2">
    <source>
        <dbReference type="ARBA" id="ARBA00022692"/>
    </source>
</evidence>
<feature type="transmembrane region" description="Helical" evidence="5">
    <location>
        <begin position="20"/>
        <end position="44"/>
    </location>
</feature>
<evidence type="ECO:0008006" key="8">
    <source>
        <dbReference type="Google" id="ProtNLM"/>
    </source>
</evidence>
<gene>
    <name evidence="6" type="ORF">BXT84_02575</name>
</gene>
<comment type="subcellular location">
    <subcellularLocation>
        <location evidence="1">Membrane</location>
        <topology evidence="1">Multi-pass membrane protein</topology>
    </subcellularLocation>
</comment>
<proteinExistence type="predicted"/>
<evidence type="ECO:0000256" key="3">
    <source>
        <dbReference type="ARBA" id="ARBA00022989"/>
    </source>
</evidence>
<dbReference type="EMBL" id="CP019454">
    <property type="protein sequence ID" value="AUW92969.1"/>
    <property type="molecule type" value="Genomic_DNA"/>
</dbReference>
<evidence type="ECO:0000313" key="6">
    <source>
        <dbReference type="EMBL" id="AUW92969.1"/>
    </source>
</evidence>
<dbReference type="InterPro" id="IPR003339">
    <property type="entry name" value="ABC/ECF_trnsptr_transmembrane"/>
</dbReference>
<keyword evidence="7" id="KW-1185">Reference proteome</keyword>
<evidence type="ECO:0000256" key="5">
    <source>
        <dbReference type="SAM" id="Phobius"/>
    </source>
</evidence>
<feature type="transmembrane region" description="Helical" evidence="5">
    <location>
        <begin position="86"/>
        <end position="108"/>
    </location>
</feature>
<name>A0ABN5GXY1_9FIRM</name>
<feature type="transmembrane region" description="Helical" evidence="5">
    <location>
        <begin position="56"/>
        <end position="74"/>
    </location>
</feature>